<sequence length="544" mass="60789">MPSHFRTLSPWLSDPAKARIAIKESRMNPPHNASRNPAAVIDQNMNTYREPLPIPLRFEAGEGDEHTHTHGAIESVLESAGFRPEEIRAIYFGNWLRDYSQLLDPKIVRATSMPKSFPDLLSRDALTRIVDVLAVKEFTDLMKTDRSRFVVTAERLGVYRPAEHIDNPRTPDPKPANPKERDADFDAWVLPDDPLLKVDPDTSMKRYIQRSVQVMAAGLESAVNGGPGSTDGLRDMGAALHILEDFFAHSNFAELSLIKLGHERILPWTSDADGKHRLPLVTGTFGGSDIIASLAEPLGRIMFSTDEKPFEAIKAGERYERDQIIQIVLSEHPDPRLLAGYEAFLEARDQWASQPFSEQVEQFYAFIGTPGRLLGNAFGVVMQSLAIWLGNSVDDLQTLLDEDPNSSGSTDPSHSQLAKDHAQHPLHTLAARLARTAVLQVGQAVLGQWHGKEGAEHPVQVATRFFTHPMDCDWQDSIVREWAEANPEQVERATLKSELDQSRLQLQRSAQNDLQRFSQDGSDFLSVFFESVSLADLWARITGK</sequence>
<evidence type="ECO:0008006" key="4">
    <source>
        <dbReference type="Google" id="ProtNLM"/>
    </source>
</evidence>
<accession>A0A0Q0IH46</accession>
<dbReference type="AlphaFoldDB" id="A0A0Q0IH46"/>
<evidence type="ECO:0000313" key="2">
    <source>
        <dbReference type="EMBL" id="RMO57263.1"/>
    </source>
</evidence>
<dbReference type="Pfam" id="PF07217">
    <property type="entry name" value="Het-C"/>
    <property type="match status" value="1"/>
</dbReference>
<gene>
    <name evidence="2" type="ORF">ALQ37_101585</name>
</gene>
<dbReference type="PANTHER" id="PTHR14905:SF7">
    <property type="entry name" value="VON WILLEBRAND FACTOR A DOMAIN-CONTAINING PROTEIN 7"/>
    <property type="match status" value="1"/>
</dbReference>
<reference evidence="2 3" key="1">
    <citation type="submission" date="2018-08" db="EMBL/GenBank/DDBJ databases">
        <title>Recombination of ecologically and evolutionarily significant loci maintains genetic cohesion in the Pseudomonas syringae species complex.</title>
        <authorList>
            <person name="Dillon M."/>
            <person name="Thakur S."/>
            <person name="Almeida R.N.D."/>
            <person name="Weir B.S."/>
            <person name="Guttman D.S."/>
        </authorList>
    </citation>
    <scope>NUCLEOTIDE SEQUENCE [LARGE SCALE GENOMIC DNA]</scope>
    <source>
        <strain evidence="2 3">ICMP 4388</strain>
    </source>
</reference>
<feature type="region of interest" description="Disordered" evidence="1">
    <location>
        <begin position="399"/>
        <end position="422"/>
    </location>
</feature>
<dbReference type="EMBL" id="RBPX01000385">
    <property type="protein sequence ID" value="RMO57263.1"/>
    <property type="molecule type" value="Genomic_DNA"/>
</dbReference>
<organism evidence="2 3">
    <name type="scientific">Pseudomonas syringae pv. aptata</name>
    <dbReference type="NCBI Taxonomy" id="83167"/>
    <lineage>
        <taxon>Bacteria</taxon>
        <taxon>Pseudomonadati</taxon>
        <taxon>Pseudomonadota</taxon>
        <taxon>Gammaproteobacteria</taxon>
        <taxon>Pseudomonadales</taxon>
        <taxon>Pseudomonadaceae</taxon>
        <taxon>Pseudomonas</taxon>
        <taxon>Pseudomonas syringae</taxon>
    </lineage>
</organism>
<evidence type="ECO:0000313" key="3">
    <source>
        <dbReference type="Proteomes" id="UP000274541"/>
    </source>
</evidence>
<evidence type="ECO:0000256" key="1">
    <source>
        <dbReference type="SAM" id="MobiDB-lite"/>
    </source>
</evidence>
<proteinExistence type="predicted"/>
<dbReference type="Proteomes" id="UP000274541">
    <property type="component" value="Unassembled WGS sequence"/>
</dbReference>
<dbReference type="PANTHER" id="PTHR14905">
    <property type="entry name" value="NG37"/>
    <property type="match status" value="1"/>
</dbReference>
<protein>
    <recommendedName>
        <fullName evidence="4">PhcA</fullName>
    </recommendedName>
</protein>
<dbReference type="InterPro" id="IPR052577">
    <property type="entry name" value="VWA7"/>
</dbReference>
<comment type="caution">
    <text evidence="2">The sequence shown here is derived from an EMBL/GenBank/DDBJ whole genome shotgun (WGS) entry which is preliminary data.</text>
</comment>
<name>A0A0Q0IH46_PSEAP</name>
<feature type="region of interest" description="Disordered" evidence="1">
    <location>
        <begin position="162"/>
        <end position="181"/>
    </location>
</feature>
<dbReference type="InterPro" id="IPR010816">
    <property type="entry name" value="Het-C"/>
</dbReference>
<feature type="compositionally biased region" description="Polar residues" evidence="1">
    <location>
        <begin position="405"/>
        <end position="416"/>
    </location>
</feature>